<accession>A0ACC1Y6N1</accession>
<evidence type="ECO:0000313" key="2">
    <source>
        <dbReference type="Proteomes" id="UP001164539"/>
    </source>
</evidence>
<evidence type="ECO:0000313" key="1">
    <source>
        <dbReference type="EMBL" id="KAJ4719380.1"/>
    </source>
</evidence>
<name>A0ACC1Y6N1_MELAZ</name>
<keyword evidence="1" id="KW-0396">Initiation factor</keyword>
<dbReference type="Proteomes" id="UP001164539">
    <property type="component" value="Chromosome 4"/>
</dbReference>
<dbReference type="EMBL" id="CM051397">
    <property type="protein sequence ID" value="KAJ4719380.1"/>
    <property type="molecule type" value="Genomic_DNA"/>
</dbReference>
<keyword evidence="2" id="KW-1185">Reference proteome</keyword>
<gene>
    <name evidence="1" type="ORF">OWV82_007367</name>
</gene>
<keyword evidence="1" id="KW-0648">Protein biosynthesis</keyword>
<proteinExistence type="predicted"/>
<protein>
    <submittedName>
        <fullName evidence="1">Eukaryotic translation initiation factor 3 subunit A</fullName>
    </submittedName>
</protein>
<organism evidence="1 2">
    <name type="scientific">Melia azedarach</name>
    <name type="common">Chinaberry tree</name>
    <dbReference type="NCBI Taxonomy" id="155640"/>
    <lineage>
        <taxon>Eukaryota</taxon>
        <taxon>Viridiplantae</taxon>
        <taxon>Streptophyta</taxon>
        <taxon>Embryophyta</taxon>
        <taxon>Tracheophyta</taxon>
        <taxon>Spermatophyta</taxon>
        <taxon>Magnoliopsida</taxon>
        <taxon>eudicotyledons</taxon>
        <taxon>Gunneridae</taxon>
        <taxon>Pentapetalae</taxon>
        <taxon>rosids</taxon>
        <taxon>malvids</taxon>
        <taxon>Sapindales</taxon>
        <taxon>Meliaceae</taxon>
        <taxon>Melia</taxon>
    </lineage>
</organism>
<reference evidence="1 2" key="1">
    <citation type="journal article" date="2023" name="Science">
        <title>Complex scaffold remodeling in plant triterpene biosynthesis.</title>
        <authorList>
            <person name="De La Pena R."/>
            <person name="Hodgson H."/>
            <person name="Liu J.C."/>
            <person name="Stephenson M.J."/>
            <person name="Martin A.C."/>
            <person name="Owen C."/>
            <person name="Harkess A."/>
            <person name="Leebens-Mack J."/>
            <person name="Jimenez L.E."/>
            <person name="Osbourn A."/>
            <person name="Sattely E.S."/>
        </authorList>
    </citation>
    <scope>NUCLEOTIDE SEQUENCE [LARGE SCALE GENOMIC DNA]</scope>
    <source>
        <strain evidence="2">cv. JPN11</strain>
        <tissue evidence="1">Leaf</tissue>
    </source>
</reference>
<comment type="caution">
    <text evidence="1">The sequence shown here is derived from an EMBL/GenBank/DDBJ whole genome shotgun (WGS) entry which is preliminary data.</text>
</comment>
<sequence length="993" mass="115242">MATYAKPEAALNQAEALINVGQKQDALQVLHDLITSKRHRAWQKILEKIMFKYVELCVDMRRGKFAKDGLIQYRIVCQQVNVTSLEEVIKHFMHLSTEKAEQARSQAQALEEALDVDDLEADKRPEDLMLSYVSGEKGKDRSDRELVTPWFKFLWETYRTVLEILRNNSKLEALYAMTAHRAFQFCKQYKRTTEFRRLCEIIRNHLLNLNKYRDQRDRPDLSAPESLQLYLDTRFEQLKVATDLELWQEAFYSVEDIHGLMCMVKKTPKPSLLVVYYAKLTEIFWISSSHLYHAYAWLKLFTLQKTYNKNLSLKDLQLIASSVVLAALLVVPYDRSRSASHLELENEKERNLRMANLIGFDLDPKLDNREALSRSALLQELVSKGVMSCATQEVKDLYNLLEHEFFPLDLASKVQPLLTKISKFGGKLASASSVPEVQLSRYIPALEKLVTLRLLQQVSQIYQMMKIESLSQMIPFFDFSVVEKISVEAVKHNFIAMKIDHMRGVVVFGNLGLESDGLRDHLAILAESLSKARAMIYPPANKASKLGEMLSGLGEVVDKEHKRLLARKSIIEKRKEEHERQLIEMEREEESRRLKQQKITEEAEQKRLAAEFEQRKNQRIRREIEERELEEAQAMLEEAEKRSKKKGVKKPILEGEKVTKQTLMERALSEQLRERQDMEKKLQKLAKTMDYLERAKREEAAPLIEAAFQRRLEEEQILHEREQQLEVEVSRQRHDGDLREKNRLSRMLDNKTIFQDRVLNRRRAEFDKRRVEREERISLIIQARKQERVTKRKKIFYVRSEEERLKKLHEEEEARKRDEAERRRKEETERKAKLDEIAEKQRQRERELEEKERLRREALLGRSSDGASKPYEPPARALEPGTAAPAAAAAAAAPTPGKYVPKHLRERASAEGAGAAPPQPDRWGSGGGRRSEGFGQAPPEPDRWGSSRRTEGSGAPPEADRWGSGSRPDDRTDRWRPGGGSRPSWSSSRNPPR</sequence>